<dbReference type="OrthoDB" id="1585644at2759"/>
<dbReference type="PANTHER" id="PTHR12447">
    <property type="entry name" value="ANKYRIN REPEAT DOMAIN-CONTAINING PROTEIN 13"/>
    <property type="match status" value="1"/>
</dbReference>
<dbReference type="AlphaFoldDB" id="A0A225WFX1"/>
<dbReference type="EMBL" id="NBNE01000900">
    <property type="protein sequence ID" value="OWZ16626.1"/>
    <property type="molecule type" value="Genomic_DNA"/>
</dbReference>
<evidence type="ECO:0000313" key="2">
    <source>
        <dbReference type="Proteomes" id="UP000198211"/>
    </source>
</evidence>
<dbReference type="SUPFAM" id="SSF48403">
    <property type="entry name" value="Ankyrin repeat"/>
    <property type="match status" value="1"/>
</dbReference>
<dbReference type="Gene3D" id="1.25.40.20">
    <property type="entry name" value="Ankyrin repeat-containing domain"/>
    <property type="match status" value="1"/>
</dbReference>
<comment type="caution">
    <text evidence="1">The sequence shown here is derived from an EMBL/GenBank/DDBJ whole genome shotgun (WGS) entry which is preliminary data.</text>
</comment>
<name>A0A225WFX1_9STRA</name>
<sequence length="264" mass="29962">MLEALETRDVRGNRALHLALKFAHRNTSAIVMTLLFVISNATCNSDWVISDAGARVRSRDTEGWKAIYHAVASENEEVLRLLIRRVKAQAPALQQKKIDDICPRLADVPDYLESSSGYSLRCHVGWFCKWHRKFLCLDHKENTCTELLQFDNVLTESDLDEMVQFFLMTTSTITTDFNASIVTFEKKCGWFPSTPMLQDISSWKATRVVDMTGVEASPRYRKPKKPEHCLPNLLTKELSLLTEATAVADNYTQVVIAPKSNHIV</sequence>
<dbReference type="STRING" id="4795.A0A225WFX1"/>
<organism evidence="1 2">
    <name type="scientific">Phytophthora megakarya</name>
    <dbReference type="NCBI Taxonomy" id="4795"/>
    <lineage>
        <taxon>Eukaryota</taxon>
        <taxon>Sar</taxon>
        <taxon>Stramenopiles</taxon>
        <taxon>Oomycota</taxon>
        <taxon>Peronosporomycetes</taxon>
        <taxon>Peronosporales</taxon>
        <taxon>Peronosporaceae</taxon>
        <taxon>Phytophthora</taxon>
    </lineage>
</organism>
<dbReference type="Proteomes" id="UP000198211">
    <property type="component" value="Unassembled WGS sequence"/>
</dbReference>
<gene>
    <name evidence="1" type="ORF">PHMEG_0009562</name>
</gene>
<dbReference type="InterPro" id="IPR021832">
    <property type="entry name" value="ANKRD13"/>
</dbReference>
<dbReference type="PANTHER" id="PTHR12447:SF25">
    <property type="entry name" value="ANKYRIN REPEAT DOMAIN-CONTAINING PROTEIN 13C"/>
    <property type="match status" value="1"/>
</dbReference>
<dbReference type="InterPro" id="IPR036770">
    <property type="entry name" value="Ankyrin_rpt-contain_sf"/>
</dbReference>
<accession>A0A225WFX1</accession>
<proteinExistence type="predicted"/>
<reference evidence="2" key="1">
    <citation type="submission" date="2017-03" db="EMBL/GenBank/DDBJ databases">
        <title>Phytopthora megakarya and P. palmivora, two closely related causual agents of cacao black pod achieved similar genome size and gene model numbers by different mechanisms.</title>
        <authorList>
            <person name="Ali S."/>
            <person name="Shao J."/>
            <person name="Larry D.J."/>
            <person name="Kronmiller B."/>
            <person name="Shen D."/>
            <person name="Strem M.D."/>
            <person name="Melnick R.L."/>
            <person name="Guiltinan M.J."/>
            <person name="Tyler B.M."/>
            <person name="Meinhardt L.W."/>
            <person name="Bailey B.A."/>
        </authorList>
    </citation>
    <scope>NUCLEOTIDE SEQUENCE [LARGE SCALE GENOMIC DNA]</scope>
    <source>
        <strain evidence="2">zdho120</strain>
    </source>
</reference>
<protein>
    <submittedName>
        <fullName evidence="1">Uncharacterized protein</fullName>
    </submittedName>
</protein>
<keyword evidence="2" id="KW-1185">Reference proteome</keyword>
<evidence type="ECO:0000313" key="1">
    <source>
        <dbReference type="EMBL" id="OWZ16626.1"/>
    </source>
</evidence>
<dbReference type="GO" id="GO:0005737">
    <property type="term" value="C:cytoplasm"/>
    <property type="evidence" value="ECO:0007669"/>
    <property type="project" value="TreeGrafter"/>
</dbReference>